<gene>
    <name evidence="1" type="ORF">LV75_001904</name>
</gene>
<dbReference type="Proteomes" id="UP001205185">
    <property type="component" value="Unassembled WGS sequence"/>
</dbReference>
<protein>
    <submittedName>
        <fullName evidence="1">Uncharacterized protein</fullName>
    </submittedName>
</protein>
<comment type="caution">
    <text evidence="1">The sequence shown here is derived from an EMBL/GenBank/DDBJ whole genome shotgun (WGS) entry which is preliminary data.</text>
</comment>
<sequence>MSERLGHKETAVLLVLMTLARPVSNPELKDIVGYPLDGKERRRLNELGLVDSALAPKRFFVHELTDSGWKWAADELAAGTPPPPAARSTFVPAFYLFMGAVDRYLRRENVSLGEVFTSDVELTPEQIEQRVRAGYLKLVRAPGGWVSLVDLRAALGAVNRADVDSVLKEMSRTQQANLVPESNRKALTDRHHEAAIRVGGEDNHLISIEAS</sequence>
<reference evidence="1 2" key="1">
    <citation type="submission" date="2022-06" db="EMBL/GenBank/DDBJ databases">
        <title>Genomic Encyclopedia of Archaeal and Bacterial Type Strains, Phase II (KMG-II): from individual species to whole genera.</title>
        <authorList>
            <person name="Goeker M."/>
        </authorList>
    </citation>
    <scope>NUCLEOTIDE SEQUENCE [LARGE SCALE GENOMIC DNA]</scope>
    <source>
        <strain evidence="1 2">DSM 44255</strain>
    </source>
</reference>
<evidence type="ECO:0000313" key="1">
    <source>
        <dbReference type="EMBL" id="MCP2269416.1"/>
    </source>
</evidence>
<keyword evidence="2" id="KW-1185">Reference proteome</keyword>
<name>A0ABT1IAN0_9PSEU</name>
<organism evidence="1 2">
    <name type="scientific">Actinokineospora diospyrosa</name>
    <dbReference type="NCBI Taxonomy" id="103728"/>
    <lineage>
        <taxon>Bacteria</taxon>
        <taxon>Bacillati</taxon>
        <taxon>Actinomycetota</taxon>
        <taxon>Actinomycetes</taxon>
        <taxon>Pseudonocardiales</taxon>
        <taxon>Pseudonocardiaceae</taxon>
        <taxon>Actinokineospora</taxon>
    </lineage>
</organism>
<dbReference type="EMBL" id="JAMTCO010000004">
    <property type="protein sequence ID" value="MCP2269416.1"/>
    <property type="molecule type" value="Genomic_DNA"/>
</dbReference>
<accession>A0ABT1IAN0</accession>
<dbReference type="RefSeq" id="WP_253886414.1">
    <property type="nucleotide sequence ID" value="NZ_BAAAVB010000004.1"/>
</dbReference>
<proteinExistence type="predicted"/>
<evidence type="ECO:0000313" key="2">
    <source>
        <dbReference type="Proteomes" id="UP001205185"/>
    </source>
</evidence>